<dbReference type="Pfam" id="PF07729">
    <property type="entry name" value="FCD"/>
    <property type="match status" value="1"/>
</dbReference>
<dbReference type="SUPFAM" id="SSF46785">
    <property type="entry name" value="Winged helix' DNA-binding domain"/>
    <property type="match status" value="1"/>
</dbReference>
<dbReference type="Gene3D" id="1.20.120.530">
    <property type="entry name" value="GntR ligand-binding domain-like"/>
    <property type="match status" value="1"/>
</dbReference>
<dbReference type="Proteomes" id="UP001596492">
    <property type="component" value="Unassembled WGS sequence"/>
</dbReference>
<dbReference type="InterPro" id="IPR036390">
    <property type="entry name" value="WH_DNA-bd_sf"/>
</dbReference>
<reference evidence="6" key="1">
    <citation type="journal article" date="2019" name="Int. J. Syst. Evol. Microbiol.">
        <title>The Global Catalogue of Microorganisms (GCM) 10K type strain sequencing project: providing services to taxonomists for standard genome sequencing and annotation.</title>
        <authorList>
            <consortium name="The Broad Institute Genomics Platform"/>
            <consortium name="The Broad Institute Genome Sequencing Center for Infectious Disease"/>
            <person name="Wu L."/>
            <person name="Ma J."/>
        </authorList>
    </citation>
    <scope>NUCLEOTIDE SEQUENCE [LARGE SCALE GENOMIC DNA]</scope>
    <source>
        <strain evidence="6">CCUG 51308</strain>
    </source>
</reference>
<comment type="caution">
    <text evidence="5">The sequence shown here is derived from an EMBL/GenBank/DDBJ whole genome shotgun (WGS) entry which is preliminary data.</text>
</comment>
<name>A0ABW2IP47_9PROT</name>
<dbReference type="InterPro" id="IPR008920">
    <property type="entry name" value="TF_FadR/GntR_C"/>
</dbReference>
<dbReference type="Gene3D" id="1.10.10.10">
    <property type="entry name" value="Winged helix-like DNA-binding domain superfamily/Winged helix DNA-binding domain"/>
    <property type="match status" value="1"/>
</dbReference>
<evidence type="ECO:0000256" key="1">
    <source>
        <dbReference type="ARBA" id="ARBA00023015"/>
    </source>
</evidence>
<dbReference type="SUPFAM" id="SSF48008">
    <property type="entry name" value="GntR ligand-binding domain-like"/>
    <property type="match status" value="1"/>
</dbReference>
<sequence length="202" mass="23276">MLKTKQVIPIREQIANQIRTDVIAGEMEPGQRLREESLAERFGVSRGPIRDVLLQLTKEGLLVSKRNCGVTVNEMLSPATQNLMITLRKNIEIFAFQMLEDKLDDHDFEQLESLLNAMQKALATEHFTEAAEIDLEFHRYLLDKAGGDELVNLWTPMVLRMRMNYQRVCSPEQSMQEHLDILQALKDRDIPAAIKHLETHIK</sequence>
<dbReference type="SMART" id="SM00895">
    <property type="entry name" value="FCD"/>
    <property type="match status" value="1"/>
</dbReference>
<keyword evidence="2" id="KW-0238">DNA-binding</keyword>
<dbReference type="SMART" id="SM00345">
    <property type="entry name" value="HTH_GNTR"/>
    <property type="match status" value="1"/>
</dbReference>
<dbReference type="InterPro" id="IPR036388">
    <property type="entry name" value="WH-like_DNA-bd_sf"/>
</dbReference>
<dbReference type="InterPro" id="IPR011711">
    <property type="entry name" value="GntR_C"/>
</dbReference>
<gene>
    <name evidence="5" type="ORF">ACFQS8_13940</name>
</gene>
<protein>
    <submittedName>
        <fullName evidence="5">GntR family transcriptional regulator</fullName>
    </submittedName>
</protein>
<keyword evidence="1" id="KW-0805">Transcription regulation</keyword>
<evidence type="ECO:0000313" key="6">
    <source>
        <dbReference type="Proteomes" id="UP001596492"/>
    </source>
</evidence>
<dbReference type="InterPro" id="IPR000524">
    <property type="entry name" value="Tscrpt_reg_HTH_GntR"/>
</dbReference>
<keyword evidence="3" id="KW-0804">Transcription</keyword>
<proteinExistence type="predicted"/>
<dbReference type="PANTHER" id="PTHR43537:SF45">
    <property type="entry name" value="GNTR FAMILY REGULATORY PROTEIN"/>
    <property type="match status" value="1"/>
</dbReference>
<dbReference type="CDD" id="cd07377">
    <property type="entry name" value="WHTH_GntR"/>
    <property type="match status" value="1"/>
</dbReference>
<dbReference type="PANTHER" id="PTHR43537">
    <property type="entry name" value="TRANSCRIPTIONAL REGULATOR, GNTR FAMILY"/>
    <property type="match status" value="1"/>
</dbReference>
<organism evidence="5 6">
    <name type="scientific">Hirschia litorea</name>
    <dbReference type="NCBI Taxonomy" id="1199156"/>
    <lineage>
        <taxon>Bacteria</taxon>
        <taxon>Pseudomonadati</taxon>
        <taxon>Pseudomonadota</taxon>
        <taxon>Alphaproteobacteria</taxon>
        <taxon>Hyphomonadales</taxon>
        <taxon>Hyphomonadaceae</taxon>
        <taxon>Hirschia</taxon>
    </lineage>
</organism>
<dbReference type="EMBL" id="JBHTBR010000005">
    <property type="protein sequence ID" value="MFC7292729.1"/>
    <property type="molecule type" value="Genomic_DNA"/>
</dbReference>
<evidence type="ECO:0000259" key="4">
    <source>
        <dbReference type="PROSITE" id="PS50949"/>
    </source>
</evidence>
<evidence type="ECO:0000256" key="3">
    <source>
        <dbReference type="ARBA" id="ARBA00023163"/>
    </source>
</evidence>
<dbReference type="PROSITE" id="PS50949">
    <property type="entry name" value="HTH_GNTR"/>
    <property type="match status" value="1"/>
</dbReference>
<dbReference type="RefSeq" id="WP_382168399.1">
    <property type="nucleotide sequence ID" value="NZ_JBHTBR010000005.1"/>
</dbReference>
<evidence type="ECO:0000313" key="5">
    <source>
        <dbReference type="EMBL" id="MFC7292729.1"/>
    </source>
</evidence>
<dbReference type="Pfam" id="PF00392">
    <property type="entry name" value="GntR"/>
    <property type="match status" value="1"/>
</dbReference>
<feature type="domain" description="HTH gntR-type" evidence="4">
    <location>
        <begin position="8"/>
        <end position="75"/>
    </location>
</feature>
<evidence type="ECO:0000256" key="2">
    <source>
        <dbReference type="ARBA" id="ARBA00023125"/>
    </source>
</evidence>
<accession>A0ABW2IP47</accession>
<dbReference type="PRINTS" id="PR00035">
    <property type="entry name" value="HTHGNTR"/>
</dbReference>
<keyword evidence="6" id="KW-1185">Reference proteome</keyword>